<keyword evidence="2" id="KW-1185">Reference proteome</keyword>
<reference evidence="1 2" key="2">
    <citation type="journal article" date="2022" name="Mol. Ecol. Resour.">
        <title>The genomes of chicory, endive, great burdock and yacon provide insights into Asteraceae paleo-polyploidization history and plant inulin production.</title>
        <authorList>
            <person name="Fan W."/>
            <person name="Wang S."/>
            <person name="Wang H."/>
            <person name="Wang A."/>
            <person name="Jiang F."/>
            <person name="Liu H."/>
            <person name="Zhao H."/>
            <person name="Xu D."/>
            <person name="Zhang Y."/>
        </authorList>
    </citation>
    <scope>NUCLEOTIDE SEQUENCE [LARGE SCALE GENOMIC DNA]</scope>
    <source>
        <strain evidence="2">cv. Punajuju</strain>
        <tissue evidence="1">Leaves</tissue>
    </source>
</reference>
<organism evidence="1 2">
    <name type="scientific">Cichorium intybus</name>
    <name type="common">Chicory</name>
    <dbReference type="NCBI Taxonomy" id="13427"/>
    <lineage>
        <taxon>Eukaryota</taxon>
        <taxon>Viridiplantae</taxon>
        <taxon>Streptophyta</taxon>
        <taxon>Embryophyta</taxon>
        <taxon>Tracheophyta</taxon>
        <taxon>Spermatophyta</taxon>
        <taxon>Magnoliopsida</taxon>
        <taxon>eudicotyledons</taxon>
        <taxon>Gunneridae</taxon>
        <taxon>Pentapetalae</taxon>
        <taxon>asterids</taxon>
        <taxon>campanulids</taxon>
        <taxon>Asterales</taxon>
        <taxon>Asteraceae</taxon>
        <taxon>Cichorioideae</taxon>
        <taxon>Cichorieae</taxon>
        <taxon>Cichoriinae</taxon>
        <taxon>Cichorium</taxon>
    </lineage>
</organism>
<protein>
    <submittedName>
        <fullName evidence="1">Uncharacterized protein</fullName>
    </submittedName>
</protein>
<evidence type="ECO:0000313" key="1">
    <source>
        <dbReference type="EMBL" id="KAI3722973.1"/>
    </source>
</evidence>
<reference evidence="2" key="1">
    <citation type="journal article" date="2022" name="Mol. Ecol. Resour.">
        <title>The genomes of chicory, endive, great burdock and yacon provide insights into Asteraceae palaeo-polyploidization history and plant inulin production.</title>
        <authorList>
            <person name="Fan W."/>
            <person name="Wang S."/>
            <person name="Wang H."/>
            <person name="Wang A."/>
            <person name="Jiang F."/>
            <person name="Liu H."/>
            <person name="Zhao H."/>
            <person name="Xu D."/>
            <person name="Zhang Y."/>
        </authorList>
    </citation>
    <scope>NUCLEOTIDE SEQUENCE [LARGE SCALE GENOMIC DNA]</scope>
    <source>
        <strain evidence="2">cv. Punajuju</strain>
    </source>
</reference>
<dbReference type="EMBL" id="CM042014">
    <property type="protein sequence ID" value="KAI3722973.1"/>
    <property type="molecule type" value="Genomic_DNA"/>
</dbReference>
<sequence length="105" mass="11652">MELFLRMVSQVVERLTPCMFGVVSVLNISHNKLSHLPSGIGELKSLKALYVSSNLLHDIPEEIGSATSLIKFDCSSNQLKELPCSLGNCKDLSDLKELMERESMI</sequence>
<proteinExistence type="predicted"/>
<dbReference type="Proteomes" id="UP001055811">
    <property type="component" value="Linkage Group LG06"/>
</dbReference>
<evidence type="ECO:0000313" key="2">
    <source>
        <dbReference type="Proteomes" id="UP001055811"/>
    </source>
</evidence>
<accession>A0ACB9BLT1</accession>
<gene>
    <name evidence="1" type="ORF">L2E82_34224</name>
</gene>
<name>A0ACB9BLT1_CICIN</name>
<comment type="caution">
    <text evidence="1">The sequence shown here is derived from an EMBL/GenBank/DDBJ whole genome shotgun (WGS) entry which is preliminary data.</text>
</comment>